<evidence type="ECO:0000313" key="2">
    <source>
        <dbReference type="EMBL" id="NIJ44240.1"/>
    </source>
</evidence>
<accession>A0ABX0U8I8</accession>
<dbReference type="InterPro" id="IPR018640">
    <property type="entry name" value="DUF2063"/>
</dbReference>
<name>A0ABX0U8I8_9FLAO</name>
<dbReference type="Gene3D" id="1.10.150.690">
    <property type="entry name" value="DUF2063"/>
    <property type="match status" value="1"/>
</dbReference>
<dbReference type="Pfam" id="PF09836">
    <property type="entry name" value="DUF2063"/>
    <property type="match status" value="1"/>
</dbReference>
<gene>
    <name evidence="2" type="ORF">FHR24_000679</name>
</gene>
<dbReference type="RefSeq" id="WP_167183867.1">
    <property type="nucleotide sequence ID" value="NZ_JAASQL010000001.1"/>
</dbReference>
<sequence>MLLAKTHQHQSKLATYCRTGNSVTIEGAVQKNLTHYRRLVFNNVLDSLETAYPLTQKLLDPKDWELLVHRFFSYYNIQSPQIWMMPEEFKNYILETELILTKQYPFLENLLTFEWLEVEVFMMPDIPHHKAPPETYVLNPEMDMMMVNYPVHLKNANTITKDDKGTYFICMHRDPDTGNVQFTNLSIPFVDVIECLSKKPLTDIQIKEILKKYAQDEIIETAFLDFINKATSTKLIFTS</sequence>
<dbReference type="InterPro" id="IPR044922">
    <property type="entry name" value="DUF2063_N_sf"/>
</dbReference>
<feature type="domain" description="Putative DNA-binding" evidence="1">
    <location>
        <begin position="9"/>
        <end position="93"/>
    </location>
</feature>
<reference evidence="2 3" key="1">
    <citation type="submission" date="2020-03" db="EMBL/GenBank/DDBJ databases">
        <title>Genomic Encyclopedia of Type Strains, Phase IV (KMG-IV): sequencing the most valuable type-strain genomes for metagenomic binning, comparative biology and taxonomic classification.</title>
        <authorList>
            <person name="Goeker M."/>
        </authorList>
    </citation>
    <scope>NUCLEOTIDE SEQUENCE [LARGE SCALE GENOMIC DNA]</scope>
    <source>
        <strain evidence="2 3">DSM 101599</strain>
    </source>
</reference>
<evidence type="ECO:0000259" key="1">
    <source>
        <dbReference type="Pfam" id="PF09836"/>
    </source>
</evidence>
<keyword evidence="3" id="KW-1185">Reference proteome</keyword>
<organism evidence="2 3">
    <name type="scientific">Wenyingzhuangia heitensis</name>
    <dbReference type="NCBI Taxonomy" id="1487859"/>
    <lineage>
        <taxon>Bacteria</taxon>
        <taxon>Pseudomonadati</taxon>
        <taxon>Bacteroidota</taxon>
        <taxon>Flavobacteriia</taxon>
        <taxon>Flavobacteriales</taxon>
        <taxon>Flavobacteriaceae</taxon>
        <taxon>Wenyingzhuangia</taxon>
    </lineage>
</organism>
<protein>
    <recommendedName>
        <fullName evidence="1">Putative DNA-binding domain-containing protein</fullName>
    </recommendedName>
</protein>
<proteinExistence type="predicted"/>
<comment type="caution">
    <text evidence="2">The sequence shown here is derived from an EMBL/GenBank/DDBJ whole genome shotgun (WGS) entry which is preliminary data.</text>
</comment>
<dbReference type="Proteomes" id="UP000745859">
    <property type="component" value="Unassembled WGS sequence"/>
</dbReference>
<dbReference type="EMBL" id="JAASQL010000001">
    <property type="protein sequence ID" value="NIJ44240.1"/>
    <property type="molecule type" value="Genomic_DNA"/>
</dbReference>
<evidence type="ECO:0000313" key="3">
    <source>
        <dbReference type="Proteomes" id="UP000745859"/>
    </source>
</evidence>